<dbReference type="AlphaFoldDB" id="A0A068TIQ0"/>
<dbReference type="PANTHER" id="PTHR30055:SF151">
    <property type="entry name" value="TRANSCRIPTIONAL REGULATORY PROTEIN"/>
    <property type="match status" value="1"/>
</dbReference>
<evidence type="ECO:0000256" key="4">
    <source>
        <dbReference type="PROSITE-ProRule" id="PRU00335"/>
    </source>
</evidence>
<evidence type="ECO:0000256" key="2">
    <source>
        <dbReference type="ARBA" id="ARBA00023125"/>
    </source>
</evidence>
<reference evidence="7" key="1">
    <citation type="journal article" date="2014" name="BMC Genomics">
        <title>Genome sequencing of two Neorhizobium galegae strains reveals a noeT gene responsible for the unusual acetylation of the nodulation factors.</title>
        <authorList>
            <person name="Osterman J."/>
            <person name="Marsh J."/>
            <person name="Laine P.K."/>
            <person name="Zeng Z."/>
            <person name="Alatalo E."/>
            <person name="Sullivan J.T."/>
            <person name="Young J.P."/>
            <person name="Thomas-Oates J."/>
            <person name="Paulin L."/>
            <person name="Lindstrom K."/>
        </authorList>
    </citation>
    <scope>NUCLEOTIDE SEQUENCE [LARGE SCALE GENOMIC DNA]</scope>
    <source>
        <strain evidence="7">HAMBI 1141</strain>
        <plasmid evidence="7">II</plasmid>
    </source>
</reference>
<evidence type="ECO:0000256" key="1">
    <source>
        <dbReference type="ARBA" id="ARBA00023015"/>
    </source>
</evidence>
<dbReference type="GO" id="GO:0000976">
    <property type="term" value="F:transcription cis-regulatory region binding"/>
    <property type="evidence" value="ECO:0007669"/>
    <property type="project" value="TreeGrafter"/>
</dbReference>
<keyword evidence="3" id="KW-0804">Transcription</keyword>
<organism evidence="6 7">
    <name type="scientific">Neorhizobium galegae bv. officinalis bv. officinalis str. HAMBI 1141</name>
    <dbReference type="NCBI Taxonomy" id="1028801"/>
    <lineage>
        <taxon>Bacteria</taxon>
        <taxon>Pseudomonadati</taxon>
        <taxon>Pseudomonadota</taxon>
        <taxon>Alphaproteobacteria</taxon>
        <taxon>Hyphomicrobiales</taxon>
        <taxon>Rhizobiaceae</taxon>
        <taxon>Rhizobium/Agrobacterium group</taxon>
        <taxon>Neorhizobium</taxon>
    </lineage>
</organism>
<dbReference type="Pfam" id="PF02909">
    <property type="entry name" value="TetR_C_1"/>
    <property type="match status" value="1"/>
</dbReference>
<evidence type="ECO:0000313" key="7">
    <source>
        <dbReference type="Proteomes" id="UP000028186"/>
    </source>
</evidence>
<gene>
    <name evidence="6" type="ORF">RG1141_PA10990</name>
</gene>
<protein>
    <submittedName>
        <fullName evidence="6">Tetracyclin repressor domain-containing protein</fullName>
    </submittedName>
</protein>
<accession>A0A068TIQ0</accession>
<evidence type="ECO:0000256" key="3">
    <source>
        <dbReference type="ARBA" id="ARBA00023163"/>
    </source>
</evidence>
<dbReference type="Proteomes" id="UP000028186">
    <property type="component" value="Plasmid pHAMBI1141a"/>
</dbReference>
<dbReference type="GO" id="GO:0045892">
    <property type="term" value="P:negative regulation of DNA-templated transcription"/>
    <property type="evidence" value="ECO:0007669"/>
    <property type="project" value="InterPro"/>
</dbReference>
<dbReference type="GO" id="GO:0003700">
    <property type="term" value="F:DNA-binding transcription factor activity"/>
    <property type="evidence" value="ECO:0007669"/>
    <property type="project" value="TreeGrafter"/>
</dbReference>
<geneLocation type="plasmid" evidence="7">
    <name>II</name>
</geneLocation>
<keyword evidence="6" id="KW-0614">Plasmid</keyword>
<dbReference type="Gene3D" id="1.10.10.60">
    <property type="entry name" value="Homeodomain-like"/>
    <property type="match status" value="1"/>
</dbReference>
<dbReference type="KEGG" id="ngl:RG1141_PA10990"/>
<dbReference type="InterPro" id="IPR050109">
    <property type="entry name" value="HTH-type_TetR-like_transc_reg"/>
</dbReference>
<dbReference type="PROSITE" id="PS50977">
    <property type="entry name" value="HTH_TETR_2"/>
    <property type="match status" value="1"/>
</dbReference>
<keyword evidence="2 4" id="KW-0238">DNA-binding</keyword>
<proteinExistence type="predicted"/>
<dbReference type="eggNOG" id="COG1309">
    <property type="taxonomic scope" value="Bacteria"/>
</dbReference>
<dbReference type="PANTHER" id="PTHR30055">
    <property type="entry name" value="HTH-TYPE TRANSCRIPTIONAL REGULATOR RUTR"/>
    <property type="match status" value="1"/>
</dbReference>
<dbReference type="EMBL" id="HG938356">
    <property type="protein sequence ID" value="CDN57931.1"/>
    <property type="molecule type" value="Genomic_DNA"/>
</dbReference>
<name>A0A068TIQ0_NEOGA</name>
<dbReference type="SUPFAM" id="SSF46689">
    <property type="entry name" value="Homeodomain-like"/>
    <property type="match status" value="1"/>
</dbReference>
<sequence length="233" mass="25311">MPWERPEPRPRPAPVPLSRDAIVRTAIALADAEGLSAVTLRNVATALGAGPMRLYGYIATKEDLLALMIDAVYAEMLAEKETPADEWRLQIATLACALRGAAFRHPWFIALLGGRPHQGPNALAFTEAMLAAVADAPSLDGIDAIFQAAKVIGAYVLGAVRDETAEAVAVLESEMTKAEWQAENWPYMQRMIATGRFPMLARVISEMDHPTPEAVFYEGLECVLDGIARRSPN</sequence>
<evidence type="ECO:0000313" key="6">
    <source>
        <dbReference type="EMBL" id="CDN57931.1"/>
    </source>
</evidence>
<feature type="domain" description="HTH tetR-type" evidence="5">
    <location>
        <begin position="16"/>
        <end position="76"/>
    </location>
</feature>
<dbReference type="InterPro" id="IPR009057">
    <property type="entry name" value="Homeodomain-like_sf"/>
</dbReference>
<dbReference type="Gene3D" id="1.10.357.10">
    <property type="entry name" value="Tetracycline Repressor, domain 2"/>
    <property type="match status" value="1"/>
</dbReference>
<dbReference type="InterPro" id="IPR004111">
    <property type="entry name" value="Repressor_TetR_C"/>
</dbReference>
<feature type="DNA-binding region" description="H-T-H motif" evidence="4">
    <location>
        <begin position="39"/>
        <end position="58"/>
    </location>
</feature>
<dbReference type="InterPro" id="IPR001647">
    <property type="entry name" value="HTH_TetR"/>
</dbReference>
<dbReference type="SUPFAM" id="SSF48498">
    <property type="entry name" value="Tetracyclin repressor-like, C-terminal domain"/>
    <property type="match status" value="1"/>
</dbReference>
<evidence type="ECO:0000259" key="5">
    <source>
        <dbReference type="PROSITE" id="PS50977"/>
    </source>
</evidence>
<keyword evidence="1" id="KW-0805">Transcription regulation</keyword>
<dbReference type="HOGENOM" id="CLU_069543_0_2_5"/>
<dbReference type="PATRIC" id="fig|1028801.3.peg.5705"/>
<dbReference type="InterPro" id="IPR036271">
    <property type="entry name" value="Tet_transcr_reg_TetR-rel_C_sf"/>
</dbReference>